<dbReference type="Proteomes" id="UP001362999">
    <property type="component" value="Unassembled WGS sequence"/>
</dbReference>
<protein>
    <submittedName>
        <fullName evidence="2">Uncharacterized protein</fullName>
    </submittedName>
</protein>
<keyword evidence="3" id="KW-1185">Reference proteome</keyword>
<proteinExistence type="predicted"/>
<comment type="caution">
    <text evidence="2">The sequence shown here is derived from an EMBL/GenBank/DDBJ whole genome shotgun (WGS) entry which is preliminary data.</text>
</comment>
<organism evidence="2 3">
    <name type="scientific">Favolaschia claudopus</name>
    <dbReference type="NCBI Taxonomy" id="2862362"/>
    <lineage>
        <taxon>Eukaryota</taxon>
        <taxon>Fungi</taxon>
        <taxon>Dikarya</taxon>
        <taxon>Basidiomycota</taxon>
        <taxon>Agaricomycotina</taxon>
        <taxon>Agaricomycetes</taxon>
        <taxon>Agaricomycetidae</taxon>
        <taxon>Agaricales</taxon>
        <taxon>Marasmiineae</taxon>
        <taxon>Mycenaceae</taxon>
        <taxon>Favolaschia</taxon>
    </lineage>
</organism>
<evidence type="ECO:0000256" key="1">
    <source>
        <dbReference type="SAM" id="MobiDB-lite"/>
    </source>
</evidence>
<dbReference type="EMBL" id="JAWWNJ010000265">
    <property type="protein sequence ID" value="KAK6966573.1"/>
    <property type="molecule type" value="Genomic_DNA"/>
</dbReference>
<reference evidence="2 3" key="1">
    <citation type="journal article" date="2024" name="J Genomics">
        <title>Draft genome sequencing and assembly of Favolaschia claudopus CIRM-BRFM 2984 isolated from oak limbs.</title>
        <authorList>
            <person name="Navarro D."/>
            <person name="Drula E."/>
            <person name="Chaduli D."/>
            <person name="Cazenave R."/>
            <person name="Ahrendt S."/>
            <person name="Wang J."/>
            <person name="Lipzen A."/>
            <person name="Daum C."/>
            <person name="Barry K."/>
            <person name="Grigoriev I.V."/>
            <person name="Favel A."/>
            <person name="Rosso M.N."/>
            <person name="Martin F."/>
        </authorList>
    </citation>
    <scope>NUCLEOTIDE SEQUENCE [LARGE SCALE GENOMIC DNA]</scope>
    <source>
        <strain evidence="2 3">CIRM-BRFM 2984</strain>
    </source>
</reference>
<evidence type="ECO:0000313" key="2">
    <source>
        <dbReference type="EMBL" id="KAK6966573.1"/>
    </source>
</evidence>
<feature type="region of interest" description="Disordered" evidence="1">
    <location>
        <begin position="64"/>
        <end position="92"/>
    </location>
</feature>
<sequence>MVQERSSGKDQQPLSSRCCSSLRQWLYRCTPVPLYFFVIKNHWAVARMPMGVVGRVKAEERCWAGSKTPPTPSSLAQSPTLGPPPSTNPGPGASLASMARTSADGLNLGGWFALEPCEFSYLLLFDSRFGISVPLLFRIDPNTVSFQRWTRAPFPLLRPFIPLRPRSTLSLFLPRPRPSSPPFSLSLAPSPTQRTLLNALIPGSPPVIPPALLKALGD</sequence>
<dbReference type="AlphaFoldDB" id="A0AAV9Z1P8"/>
<gene>
    <name evidence="2" type="ORF">R3P38DRAFT_3245858</name>
</gene>
<name>A0AAV9Z1P8_9AGAR</name>
<accession>A0AAV9Z1P8</accession>
<evidence type="ECO:0000313" key="3">
    <source>
        <dbReference type="Proteomes" id="UP001362999"/>
    </source>
</evidence>